<accession>A0ABW2Q6R2</accession>
<dbReference type="Gene3D" id="1.20.120.450">
    <property type="entry name" value="dinb family like domain"/>
    <property type="match status" value="1"/>
</dbReference>
<dbReference type="Pfam" id="PF11716">
    <property type="entry name" value="MDMPI_N"/>
    <property type="match status" value="1"/>
</dbReference>
<dbReference type="EMBL" id="JBHTCQ010000001">
    <property type="protein sequence ID" value="MFC7404821.1"/>
    <property type="molecule type" value="Genomic_DNA"/>
</dbReference>
<proteinExistence type="predicted"/>
<evidence type="ECO:0000313" key="3">
    <source>
        <dbReference type="Proteomes" id="UP001596455"/>
    </source>
</evidence>
<feature type="domain" description="Mycothiol-dependent maleylpyruvate isomerase metal-binding" evidence="1">
    <location>
        <begin position="12"/>
        <end position="149"/>
    </location>
</feature>
<reference evidence="3" key="1">
    <citation type="journal article" date="2019" name="Int. J. Syst. Evol. Microbiol.">
        <title>The Global Catalogue of Microorganisms (GCM) 10K type strain sequencing project: providing services to taxonomists for standard genome sequencing and annotation.</title>
        <authorList>
            <consortium name="The Broad Institute Genomics Platform"/>
            <consortium name="The Broad Institute Genome Sequencing Center for Infectious Disease"/>
            <person name="Wu L."/>
            <person name="Ma J."/>
        </authorList>
    </citation>
    <scope>NUCLEOTIDE SEQUENCE [LARGE SCALE GENOMIC DNA]</scope>
    <source>
        <strain evidence="3">JCM 1490</strain>
    </source>
</reference>
<dbReference type="InterPro" id="IPR034660">
    <property type="entry name" value="DinB/YfiT-like"/>
</dbReference>
<dbReference type="RefSeq" id="WP_382392580.1">
    <property type="nucleotide sequence ID" value="NZ_JBHTCQ010000001.1"/>
</dbReference>
<sequence length="209" mass="22768">MSAQVTTPADLRSVVDALTEAFAGLPDDAWDRSAYRLAWDCRDTAAHLLDDFGAYALQLSGARPPREDYLRLLEGPPRREGSPPMLFWPDPAGGSRVMAECVDALGGLLVSVTTTAPPDRRGWHPHGLADASGFAAMGVVEGAMHGWDILTANGVDFAVDGEIADRTLTRLFPGARRTVDPWQDLLAATGRTDATHGRRWHWDCSVREY</sequence>
<keyword evidence="3" id="KW-1185">Reference proteome</keyword>
<evidence type="ECO:0000313" key="2">
    <source>
        <dbReference type="EMBL" id="MFC7404821.1"/>
    </source>
</evidence>
<keyword evidence="2" id="KW-0413">Isomerase</keyword>
<comment type="caution">
    <text evidence="2">The sequence shown here is derived from an EMBL/GenBank/DDBJ whole genome shotgun (WGS) entry which is preliminary data.</text>
</comment>
<evidence type="ECO:0000259" key="1">
    <source>
        <dbReference type="Pfam" id="PF11716"/>
    </source>
</evidence>
<dbReference type="SUPFAM" id="SSF109854">
    <property type="entry name" value="DinB/YfiT-like putative metalloenzymes"/>
    <property type="match status" value="1"/>
</dbReference>
<gene>
    <name evidence="2" type="ORF">ACFQQL_06845</name>
</gene>
<dbReference type="GO" id="GO:0016853">
    <property type="term" value="F:isomerase activity"/>
    <property type="evidence" value="ECO:0007669"/>
    <property type="project" value="UniProtKB-KW"/>
</dbReference>
<protein>
    <submittedName>
        <fullName evidence="2">Maleylpyruvate isomerase N-terminal domain-containing protein</fullName>
    </submittedName>
</protein>
<dbReference type="Proteomes" id="UP001596455">
    <property type="component" value="Unassembled WGS sequence"/>
</dbReference>
<organism evidence="2 3">
    <name type="scientific">Georgenia alba</name>
    <dbReference type="NCBI Taxonomy" id="2233858"/>
    <lineage>
        <taxon>Bacteria</taxon>
        <taxon>Bacillati</taxon>
        <taxon>Actinomycetota</taxon>
        <taxon>Actinomycetes</taxon>
        <taxon>Micrococcales</taxon>
        <taxon>Bogoriellaceae</taxon>
        <taxon>Georgenia</taxon>
    </lineage>
</organism>
<name>A0ABW2Q6R2_9MICO</name>
<dbReference type="InterPro" id="IPR024344">
    <property type="entry name" value="MDMPI_metal-binding"/>
</dbReference>